<sequence>MVQLYSRCLGRAAVPTLLNLPVEMLLFIADHLSSTPEGILALALTCRSLFHVFRSDMAKLRNHQCRSNLLLLLEKDLGDRFFYCSMCCQLHSFPPWWKFGRLSDIQSPLLSDTKHRQQRFWPGTAGYRMYVSFAHARLVMNRHLYGAPKGLPLGNLDVESTWAWSTVDCPMWQQRLSARIFGDELFLRVAHTIEGTDTTLRKALDEAMLYRVCTDVVGYDYGLRRVLALAGEPEDDGEMQQEEGKKKAGARSSLRTCRDELGSCTICLTDYTTAIERSEIRIGPVVDGWRVTITAYHGVGGCRDVEDWRWVALVGANTGYGIDFSAALDGRDTAAFPPGWVMQKWQAADHLPEDHP</sequence>
<organism evidence="1 2">
    <name type="scientific">Coniochaeta ligniaria NRRL 30616</name>
    <dbReference type="NCBI Taxonomy" id="1408157"/>
    <lineage>
        <taxon>Eukaryota</taxon>
        <taxon>Fungi</taxon>
        <taxon>Dikarya</taxon>
        <taxon>Ascomycota</taxon>
        <taxon>Pezizomycotina</taxon>
        <taxon>Sordariomycetes</taxon>
        <taxon>Sordariomycetidae</taxon>
        <taxon>Coniochaetales</taxon>
        <taxon>Coniochaetaceae</taxon>
        <taxon>Coniochaeta</taxon>
    </lineage>
</organism>
<proteinExistence type="predicted"/>
<gene>
    <name evidence="1" type="ORF">CONLIGDRAFT_700894</name>
</gene>
<keyword evidence="2" id="KW-1185">Reference proteome</keyword>
<dbReference type="OrthoDB" id="3766406at2759"/>
<dbReference type="STRING" id="1408157.A0A1J7JCV8"/>
<dbReference type="EMBL" id="KV875096">
    <property type="protein sequence ID" value="OIW31177.1"/>
    <property type="molecule type" value="Genomic_DNA"/>
</dbReference>
<dbReference type="AlphaFoldDB" id="A0A1J7JCV8"/>
<name>A0A1J7JCV8_9PEZI</name>
<protein>
    <recommendedName>
        <fullName evidence="3">F-box domain-containing protein</fullName>
    </recommendedName>
</protein>
<accession>A0A1J7JCV8</accession>
<dbReference type="Proteomes" id="UP000182658">
    <property type="component" value="Unassembled WGS sequence"/>
</dbReference>
<dbReference type="InParanoid" id="A0A1J7JCV8"/>
<evidence type="ECO:0000313" key="1">
    <source>
        <dbReference type="EMBL" id="OIW31177.1"/>
    </source>
</evidence>
<evidence type="ECO:0000313" key="2">
    <source>
        <dbReference type="Proteomes" id="UP000182658"/>
    </source>
</evidence>
<reference evidence="1 2" key="1">
    <citation type="submission" date="2016-10" db="EMBL/GenBank/DDBJ databases">
        <title>Draft genome sequence of Coniochaeta ligniaria NRRL30616, a lignocellulolytic fungus for bioabatement of inhibitors in plant biomass hydrolysates.</title>
        <authorList>
            <consortium name="DOE Joint Genome Institute"/>
            <person name="Jimenez D.J."/>
            <person name="Hector R.E."/>
            <person name="Riley R."/>
            <person name="Sun H."/>
            <person name="Grigoriev I.V."/>
            <person name="Van Elsas J.D."/>
            <person name="Nichols N.N."/>
        </authorList>
    </citation>
    <scope>NUCLEOTIDE SEQUENCE [LARGE SCALE GENOMIC DNA]</scope>
    <source>
        <strain evidence="1 2">NRRL 30616</strain>
    </source>
</reference>
<evidence type="ECO:0008006" key="3">
    <source>
        <dbReference type="Google" id="ProtNLM"/>
    </source>
</evidence>